<evidence type="ECO:0000259" key="2">
    <source>
        <dbReference type="SMART" id="SM00646"/>
    </source>
</evidence>
<name>A0ABS1JH29_9BACL</name>
<dbReference type="CDD" id="cd02696">
    <property type="entry name" value="MurNAc-LAA"/>
    <property type="match status" value="1"/>
</dbReference>
<feature type="domain" description="MurNAc-LAA" evidence="2">
    <location>
        <begin position="117"/>
        <end position="227"/>
    </location>
</feature>
<dbReference type="PANTHER" id="PTHR30404:SF0">
    <property type="entry name" value="N-ACETYLMURAMOYL-L-ALANINE AMIDASE AMIC"/>
    <property type="match status" value="1"/>
</dbReference>
<keyword evidence="4" id="KW-1185">Reference proteome</keyword>
<dbReference type="Pfam" id="PF01520">
    <property type="entry name" value="Amidase_3"/>
    <property type="match status" value="1"/>
</dbReference>
<dbReference type="EMBL" id="JAEQNB010000011">
    <property type="protein sequence ID" value="MBL0389374.1"/>
    <property type="molecule type" value="Genomic_DNA"/>
</dbReference>
<evidence type="ECO:0000313" key="3">
    <source>
        <dbReference type="EMBL" id="MBL0389374.1"/>
    </source>
</evidence>
<evidence type="ECO:0000313" key="4">
    <source>
        <dbReference type="Proteomes" id="UP000602284"/>
    </source>
</evidence>
<evidence type="ECO:0000256" key="1">
    <source>
        <dbReference type="ARBA" id="ARBA00022801"/>
    </source>
</evidence>
<proteinExistence type="predicted"/>
<dbReference type="SUPFAM" id="SSF53187">
    <property type="entry name" value="Zn-dependent exopeptidases"/>
    <property type="match status" value="1"/>
</dbReference>
<gene>
    <name evidence="3" type="ORF">JJB07_22545</name>
</gene>
<dbReference type="InterPro" id="IPR002508">
    <property type="entry name" value="MurNAc-LAA_cat"/>
</dbReference>
<dbReference type="InterPro" id="IPR050695">
    <property type="entry name" value="N-acetylmuramoyl_amidase_3"/>
</dbReference>
<protein>
    <submittedName>
        <fullName evidence="3">N-acetylmuramoyl-L-alanine amidase</fullName>
    </submittedName>
</protein>
<organism evidence="3 4">
    <name type="scientific">Tumebacillus amylolyticus</name>
    <dbReference type="NCBI Taxonomy" id="2801339"/>
    <lineage>
        <taxon>Bacteria</taxon>
        <taxon>Bacillati</taxon>
        <taxon>Bacillota</taxon>
        <taxon>Bacilli</taxon>
        <taxon>Bacillales</taxon>
        <taxon>Alicyclobacillaceae</taxon>
        <taxon>Tumebacillus</taxon>
    </lineage>
</organism>
<keyword evidence="1" id="KW-0378">Hydrolase</keyword>
<dbReference type="Proteomes" id="UP000602284">
    <property type="component" value="Unassembled WGS sequence"/>
</dbReference>
<comment type="caution">
    <text evidence="3">The sequence shown here is derived from an EMBL/GenBank/DDBJ whole genome shotgun (WGS) entry which is preliminary data.</text>
</comment>
<dbReference type="Gene3D" id="3.40.630.40">
    <property type="entry name" value="Zn-dependent exopeptidases"/>
    <property type="match status" value="1"/>
</dbReference>
<reference evidence="3 4" key="1">
    <citation type="submission" date="2021-01" db="EMBL/GenBank/DDBJ databases">
        <title>Tumebacillus sp. strain ITR2 16S ribosomal RNA gene Genome sequencing and assembly.</title>
        <authorList>
            <person name="Kang M."/>
        </authorList>
    </citation>
    <scope>NUCLEOTIDE SEQUENCE [LARGE SCALE GENOMIC DNA]</scope>
    <source>
        <strain evidence="3 4">ITR2</strain>
    </source>
</reference>
<dbReference type="SMART" id="SM00646">
    <property type="entry name" value="Ami_3"/>
    <property type="match status" value="1"/>
</dbReference>
<sequence>MRTARFGMTVVFFLIGAIGLYMGLGQYLTQPILSWTLPLKGEVIAIDAGHGGVDPGAVAADGSVEKDVTLKVAWKLRDMLTQAGAHVVMIRDDDRDLAPEGMKGYSRRKSQDLKERATIVREGDAGLLISLHCNAVTDDTATGAMTLYNGEHEESKVLATEVQEAFRETLGVYRKVIRRDDIFVLKRADKPGALVELGFMSNPGEAAQLREDSHQELLALSVYKGIVSYYAHVKQR</sequence>
<dbReference type="PANTHER" id="PTHR30404">
    <property type="entry name" value="N-ACETYLMURAMOYL-L-ALANINE AMIDASE"/>
    <property type="match status" value="1"/>
</dbReference>
<accession>A0ABS1JH29</accession>
<dbReference type="RefSeq" id="WP_201638375.1">
    <property type="nucleotide sequence ID" value="NZ_JAEQNB010000011.1"/>
</dbReference>